<dbReference type="AlphaFoldDB" id="A0A3B0WVE6"/>
<protein>
    <recommendedName>
        <fullName evidence="2">DUF86 domain-containing protein</fullName>
    </recommendedName>
</protein>
<organism evidence="1">
    <name type="scientific">hydrothermal vent metagenome</name>
    <dbReference type="NCBI Taxonomy" id="652676"/>
    <lineage>
        <taxon>unclassified sequences</taxon>
        <taxon>metagenomes</taxon>
        <taxon>ecological metagenomes</taxon>
    </lineage>
</organism>
<dbReference type="EMBL" id="UOFF01000062">
    <property type="protein sequence ID" value="VAW54637.1"/>
    <property type="molecule type" value="Genomic_DNA"/>
</dbReference>
<gene>
    <name evidence="1" type="ORF">MNBD_GAMMA07-2728</name>
</gene>
<proteinExistence type="predicted"/>
<sequence length="145" mass="16912">MTQLTHLLNTQLILMDKSRSKLIESMSQCEKVNLDQLLNDKDEIIFEALTARFSRLSDFLIQKIFRTLDAIDLEDTGTVRDRINRAEKKAWIDSADDFIKIRTMRNIIAHEYSEAEVLEIYKNVLKLAPVLLKTCINIKKYVHTV</sequence>
<dbReference type="Gene3D" id="1.20.120.330">
    <property type="entry name" value="Nucleotidyltransferases domain 2"/>
    <property type="match status" value="1"/>
</dbReference>
<name>A0A3B0WVE6_9ZZZZ</name>
<dbReference type="SUPFAM" id="SSF81593">
    <property type="entry name" value="Nucleotidyltransferase substrate binding subunit/domain"/>
    <property type="match status" value="1"/>
</dbReference>
<reference evidence="1" key="1">
    <citation type="submission" date="2018-06" db="EMBL/GenBank/DDBJ databases">
        <authorList>
            <person name="Zhirakovskaya E."/>
        </authorList>
    </citation>
    <scope>NUCLEOTIDE SEQUENCE</scope>
</reference>
<evidence type="ECO:0000313" key="1">
    <source>
        <dbReference type="EMBL" id="VAW54637.1"/>
    </source>
</evidence>
<evidence type="ECO:0008006" key="2">
    <source>
        <dbReference type="Google" id="ProtNLM"/>
    </source>
</evidence>
<accession>A0A3B0WVE6</accession>